<proteinExistence type="predicted"/>
<evidence type="ECO:0000313" key="1">
    <source>
        <dbReference type="EMBL" id="KPY83837.1"/>
    </source>
</evidence>
<evidence type="ECO:0000313" key="3">
    <source>
        <dbReference type="Proteomes" id="UP000050474"/>
    </source>
</evidence>
<evidence type="ECO:0000313" key="2">
    <source>
        <dbReference type="EMBL" id="MFH7517994.1"/>
    </source>
</evidence>
<dbReference type="Proteomes" id="UP000050474">
    <property type="component" value="Unassembled WGS sequence"/>
</dbReference>
<comment type="caution">
    <text evidence="1">The sequence shown here is derived from an EMBL/GenBank/DDBJ whole genome shotgun (WGS) entry which is preliminary data.</text>
</comment>
<protein>
    <submittedName>
        <fullName evidence="1">Putative prophage PSSB64-02, Orf63</fullName>
    </submittedName>
</protein>
<sequence>MNNTVIPPRILRANQAHGYLGMCRDEFNKTVRPNVREFPIGKQGVGFDRLELDAWADAYIAANSVYKRQPSDTPPLPKPGKRAMGRVGGQALAAKPDPHAKSKEEFDRVLAMVRGKPEASRSPRDTKKQD</sequence>
<accession>A0A0Q0EC26</accession>
<keyword evidence="4" id="KW-1185">Reference proteome</keyword>
<dbReference type="AlphaFoldDB" id="A0A0Q0EC26"/>
<reference evidence="2 4" key="2">
    <citation type="submission" date="2023-08" db="EMBL/GenBank/DDBJ databases">
        <title>Genomic and mutational analysis of Pseudomonas syringae pv. tagetis EB037 pathogenicity on sunflower.</title>
        <authorList>
            <person name="Maul J.E."/>
        </authorList>
    </citation>
    <scope>NUCLEOTIDE SEQUENCE [LARGE SCALE GENOMIC DNA]</scope>
    <source>
        <strain evidence="2 4">EB037_T1</strain>
    </source>
</reference>
<evidence type="ECO:0000313" key="4">
    <source>
        <dbReference type="Proteomes" id="UP001610657"/>
    </source>
</evidence>
<dbReference type="PATRIC" id="fig|129140.3.peg.5073"/>
<gene>
    <name evidence="1" type="ORF">ALO44_101780</name>
    <name evidence="2" type="ORF">RA271_22795</name>
</gene>
<name>A0A0Q0EC26_9PSED</name>
<dbReference type="Proteomes" id="UP001610657">
    <property type="component" value="Unassembled WGS sequence"/>
</dbReference>
<organism evidence="1 3">
    <name type="scientific">Pseudomonas syringae pv. tagetis</name>
    <dbReference type="NCBI Taxonomy" id="129140"/>
    <lineage>
        <taxon>Bacteria</taxon>
        <taxon>Pseudomonadati</taxon>
        <taxon>Pseudomonadota</taxon>
        <taxon>Gammaproteobacteria</taxon>
        <taxon>Pseudomonadales</taxon>
        <taxon>Pseudomonadaceae</taxon>
        <taxon>Pseudomonas</taxon>
    </lineage>
</organism>
<reference evidence="1 3" key="1">
    <citation type="submission" date="2015-09" db="EMBL/GenBank/DDBJ databases">
        <title>Genome announcement of multiple Pseudomonas syringae strains.</title>
        <authorList>
            <person name="Thakur S."/>
            <person name="Wang P.W."/>
            <person name="Gong Y."/>
            <person name="Weir B.S."/>
            <person name="Guttman D.S."/>
        </authorList>
    </citation>
    <scope>NUCLEOTIDE SEQUENCE [LARGE SCALE GENOMIC DNA]</scope>
    <source>
        <strain evidence="1 3">ICMP4091</strain>
    </source>
</reference>
<dbReference type="EMBL" id="JAVCQK010000020">
    <property type="protein sequence ID" value="MFH7517994.1"/>
    <property type="molecule type" value="Genomic_DNA"/>
</dbReference>
<dbReference type="EMBL" id="LJRM01000139">
    <property type="protein sequence ID" value="KPY83837.1"/>
    <property type="molecule type" value="Genomic_DNA"/>
</dbReference>